<evidence type="ECO:0000256" key="6">
    <source>
        <dbReference type="SAM" id="Phobius"/>
    </source>
</evidence>
<organism evidence="8 9">
    <name type="scientific">Sphaerisporangium rubeum</name>
    <dbReference type="NCBI Taxonomy" id="321317"/>
    <lineage>
        <taxon>Bacteria</taxon>
        <taxon>Bacillati</taxon>
        <taxon>Actinomycetota</taxon>
        <taxon>Actinomycetes</taxon>
        <taxon>Streptosporangiales</taxon>
        <taxon>Streptosporangiaceae</taxon>
        <taxon>Sphaerisporangium</taxon>
    </lineage>
</organism>
<dbReference type="InterPro" id="IPR045851">
    <property type="entry name" value="AMP-bd_C_sf"/>
</dbReference>
<dbReference type="Gene3D" id="3.40.50.12780">
    <property type="entry name" value="N-terminal domain of ligase-like"/>
    <property type="match status" value="1"/>
</dbReference>
<keyword evidence="1" id="KW-0596">Phosphopantetheine</keyword>
<dbReference type="NCBIfam" id="TIGR01733">
    <property type="entry name" value="AA-adenyl-dom"/>
    <property type="match status" value="1"/>
</dbReference>
<dbReference type="PROSITE" id="PS00455">
    <property type="entry name" value="AMP_BINDING"/>
    <property type="match status" value="1"/>
</dbReference>
<dbReference type="InterPro" id="IPR011004">
    <property type="entry name" value="Trimer_LpxA-like_sf"/>
</dbReference>
<proteinExistence type="predicted"/>
<keyword evidence="6" id="KW-0812">Transmembrane</keyword>
<dbReference type="PROSITE" id="PS50075">
    <property type="entry name" value="CARRIER"/>
    <property type="match status" value="1"/>
</dbReference>
<feature type="compositionally biased region" description="Basic and acidic residues" evidence="5">
    <location>
        <begin position="172"/>
        <end position="196"/>
    </location>
</feature>
<feature type="transmembrane region" description="Helical" evidence="6">
    <location>
        <begin position="1124"/>
        <end position="1144"/>
    </location>
</feature>
<dbReference type="Gene3D" id="3.30.300.30">
    <property type="match status" value="1"/>
</dbReference>
<feature type="domain" description="Carrier" evidence="7">
    <location>
        <begin position="556"/>
        <end position="630"/>
    </location>
</feature>
<dbReference type="InterPro" id="IPR020845">
    <property type="entry name" value="AMP-binding_CS"/>
</dbReference>
<dbReference type="InterPro" id="IPR020806">
    <property type="entry name" value="PKS_PP-bd"/>
</dbReference>
<keyword evidence="4" id="KW-0677">Repeat</keyword>
<reference evidence="8 9" key="1">
    <citation type="submission" date="2020-08" db="EMBL/GenBank/DDBJ databases">
        <title>Sequencing the genomes of 1000 actinobacteria strains.</title>
        <authorList>
            <person name="Klenk H.-P."/>
        </authorList>
    </citation>
    <scope>NUCLEOTIDE SEQUENCE [LARGE SCALE GENOMIC DNA]</scope>
    <source>
        <strain evidence="8 9">DSM 44936</strain>
    </source>
</reference>
<dbReference type="Pfam" id="PF00550">
    <property type="entry name" value="PP-binding"/>
    <property type="match status" value="1"/>
</dbReference>
<evidence type="ECO:0000313" key="9">
    <source>
        <dbReference type="Proteomes" id="UP000555564"/>
    </source>
</evidence>
<keyword evidence="3" id="KW-0808">Transferase</keyword>
<dbReference type="GO" id="GO:0043041">
    <property type="term" value="P:amino acid activation for nonribosomal peptide biosynthetic process"/>
    <property type="evidence" value="ECO:0007669"/>
    <property type="project" value="TreeGrafter"/>
</dbReference>
<dbReference type="CDD" id="cd05930">
    <property type="entry name" value="A_NRPS"/>
    <property type="match status" value="1"/>
</dbReference>
<dbReference type="GO" id="GO:0005737">
    <property type="term" value="C:cytoplasm"/>
    <property type="evidence" value="ECO:0007669"/>
    <property type="project" value="TreeGrafter"/>
</dbReference>
<dbReference type="PROSITE" id="PS00101">
    <property type="entry name" value="HEXAPEP_TRANSFERASES"/>
    <property type="match status" value="1"/>
</dbReference>
<keyword evidence="6" id="KW-0472">Membrane</keyword>
<evidence type="ECO:0000313" key="8">
    <source>
        <dbReference type="EMBL" id="MBB6474234.1"/>
    </source>
</evidence>
<dbReference type="GO" id="GO:0016740">
    <property type="term" value="F:transferase activity"/>
    <property type="evidence" value="ECO:0007669"/>
    <property type="project" value="UniProtKB-KW"/>
</dbReference>
<dbReference type="InterPro" id="IPR042099">
    <property type="entry name" value="ANL_N_sf"/>
</dbReference>
<evidence type="ECO:0000256" key="2">
    <source>
        <dbReference type="ARBA" id="ARBA00022553"/>
    </source>
</evidence>
<evidence type="ECO:0000256" key="1">
    <source>
        <dbReference type="ARBA" id="ARBA00022450"/>
    </source>
</evidence>
<dbReference type="GO" id="GO:0044550">
    <property type="term" value="P:secondary metabolite biosynthetic process"/>
    <property type="evidence" value="ECO:0007669"/>
    <property type="project" value="TreeGrafter"/>
</dbReference>
<keyword evidence="9" id="KW-1185">Reference proteome</keyword>
<dbReference type="InterPro" id="IPR029058">
    <property type="entry name" value="AB_hydrolase_fold"/>
</dbReference>
<dbReference type="Gene3D" id="2.160.10.10">
    <property type="entry name" value="Hexapeptide repeat proteins"/>
    <property type="match status" value="2"/>
</dbReference>
<dbReference type="Proteomes" id="UP000555564">
    <property type="component" value="Unassembled WGS sequence"/>
</dbReference>
<feature type="region of interest" description="Disordered" evidence="5">
    <location>
        <begin position="161"/>
        <end position="205"/>
    </location>
</feature>
<keyword evidence="2" id="KW-0597">Phosphoprotein</keyword>
<feature type="transmembrane region" description="Helical" evidence="6">
    <location>
        <begin position="882"/>
        <end position="909"/>
    </location>
</feature>
<dbReference type="PANTHER" id="PTHR45527:SF1">
    <property type="entry name" value="FATTY ACID SYNTHASE"/>
    <property type="match status" value="1"/>
</dbReference>
<dbReference type="NCBIfam" id="TIGR02353">
    <property type="entry name" value="NRPS_term_dom"/>
    <property type="match status" value="1"/>
</dbReference>
<evidence type="ECO:0000256" key="5">
    <source>
        <dbReference type="SAM" id="MobiDB-lite"/>
    </source>
</evidence>
<evidence type="ECO:0000256" key="3">
    <source>
        <dbReference type="ARBA" id="ARBA00022679"/>
    </source>
</evidence>
<gene>
    <name evidence="8" type="ORF">BJ992_003665</name>
</gene>
<dbReference type="GO" id="GO:0031177">
    <property type="term" value="F:phosphopantetheine binding"/>
    <property type="evidence" value="ECO:0007669"/>
    <property type="project" value="InterPro"/>
</dbReference>
<dbReference type="InterPro" id="IPR000873">
    <property type="entry name" value="AMP-dep_synth/lig_dom"/>
</dbReference>
<accession>A0A7X0IGL4</accession>
<evidence type="ECO:0000259" key="7">
    <source>
        <dbReference type="PROSITE" id="PS50075"/>
    </source>
</evidence>
<dbReference type="SUPFAM" id="SSF47336">
    <property type="entry name" value="ACP-like"/>
    <property type="match status" value="1"/>
</dbReference>
<feature type="transmembrane region" description="Helical" evidence="6">
    <location>
        <begin position="688"/>
        <end position="707"/>
    </location>
</feature>
<dbReference type="SUPFAM" id="SSF51161">
    <property type="entry name" value="Trimeric LpxA-like enzymes"/>
    <property type="match status" value="3"/>
</dbReference>
<dbReference type="InterPro" id="IPR009081">
    <property type="entry name" value="PP-bd_ACP"/>
</dbReference>
<evidence type="ECO:0000256" key="4">
    <source>
        <dbReference type="ARBA" id="ARBA00022737"/>
    </source>
</evidence>
<dbReference type="Gene3D" id="3.40.50.1820">
    <property type="entry name" value="alpha/beta hydrolase"/>
    <property type="match status" value="1"/>
</dbReference>
<dbReference type="InterPro" id="IPR018357">
    <property type="entry name" value="Hexapep_transf_CS"/>
</dbReference>
<protein>
    <submittedName>
        <fullName evidence="8">Non-ribosomal peptide synthetase-like protein</fullName>
    </submittedName>
</protein>
<sequence>MRPLPVETEPGHAWPHGMPPVPVPHRRGASTVLPAAPDTPAGEPALFLSGPAAPPRTLAGILAETTRRHPRAAALDDGLTRLDYQGLSDEVERLAGELRTSGVRAGDRVGVRLPSGTADLYIAILAVLTAGAAYVPVDADDPEDRAELVFTEAAVHAVVGEGRTITPRGGRAVRDDAGRPGRDDGAPGRREPHDGAPGRPGPDDDAWIIFTSGSTGKPKGVAVTHRSAAAFVDAEARLFLQDEPIGPGDRVLAGLSVAFDASCEEMWLAWRHGACLVPAPRALVRTGMDLGPWLAEKGVTIVSTVPTLASLWPVESLDDVRLLIFGGEACPPELAERLAVPGREVWNTYGPTEATVVACAAPLTGQGPVRIGLPLIGWDLAVVGGDGEPVAMGETGELVIAGAGLARYLDAAKDAEKYAPLPSLGWERAYRSGDLVRAERQGLVFVGRADEQVKLGGRRVELGEIDAAIQSLDGVLGAAAAVRATGSGHRLLVGYVVPGEGFDPEAARERLAEALPAALVPRLAIVEHLPTRTSGKIDRDALPWPLPGSASPGAATGLSDGERWVAERWAGILGVDAAGRDADFFALGGTSLAAARLVSELRTRHPAAAVRDVYEHPTLGALAARLSELAGPDTTAVRRVVTPVPRRSAVAQAALMVPLLTAGGMRWIVGLATLNNVVALPWAPVVSWWWVLAGWLLFVSPWGRIALAAGTARLLLRGLTPGVHPRGGATHLRLWFAEQFAFQIGVGQLSGAPWTVRYARALGAQVGEGIDLHTAPPVTGMLKLGKNAAIEPEVDLHGYWLDGDLLRVGEIRVGAAATVGARATLLPGARIGKNAQVAPGAVVGGAVPAGERWAGAPATRQGKARRLPPSERPPRSRRWEAMYGLSAILLSLIPIVAALCGLVVLDAFVHDAATLAEALPAALYGVAPATVTSLAAFALIVVVCVRLLGVGLRPGRHPVHSRQAWQAWATGRLMAAARVWLFPLYASILTPAWLRALGMKVGRDVELSTVLALPTMTTVGDGAFLADDTMVAPYELGNGTLRVDQVRIGKRAFLGNSGMTAPGRKVPKDGLVGVLSAAPKKAKAGSSYLGMPPVELRRTAETGDRSRTYDPPRRLKAARAFVEFCRVVPAMCTVALAVLVAATLEFLAGSYGFVVAAFAVGAVLVCAGVTAAAVATAAKWLLVGRIGAGSRPLWSSFVWRNELADNFVEVLAAPWFAEGWLGTAPLNLWLRSLGARVGRGVWCDTYWLPEADLVEVGDGASVNRGCVLQTHLFHDRVMSIDRVVLRNGATLGPHGVVLPAATVGQDTTIGPASLVMRGETVPEGSRWFGNPIRPWASSK</sequence>
<dbReference type="RefSeq" id="WP_246496702.1">
    <property type="nucleotide sequence ID" value="NZ_JACHIU010000001.1"/>
</dbReference>
<comment type="caution">
    <text evidence="8">The sequence shown here is derived from an EMBL/GenBank/DDBJ whole genome shotgun (WGS) entry which is preliminary data.</text>
</comment>
<name>A0A7X0IGL4_9ACTN</name>
<feature type="transmembrane region" description="Helical" evidence="6">
    <location>
        <begin position="1150"/>
        <end position="1175"/>
    </location>
</feature>
<dbReference type="PANTHER" id="PTHR45527">
    <property type="entry name" value="NONRIBOSOMAL PEPTIDE SYNTHETASE"/>
    <property type="match status" value="1"/>
</dbReference>
<feature type="transmembrane region" description="Helical" evidence="6">
    <location>
        <begin position="921"/>
        <end position="948"/>
    </location>
</feature>
<dbReference type="InterPro" id="IPR012728">
    <property type="entry name" value="Pls/PosA_C"/>
</dbReference>
<keyword evidence="6" id="KW-1133">Transmembrane helix</keyword>
<dbReference type="InterPro" id="IPR036736">
    <property type="entry name" value="ACP-like_sf"/>
</dbReference>
<dbReference type="InterPro" id="IPR010071">
    <property type="entry name" value="AA_adenyl_dom"/>
</dbReference>
<dbReference type="SUPFAM" id="SSF56801">
    <property type="entry name" value="Acetyl-CoA synthetase-like"/>
    <property type="match status" value="1"/>
</dbReference>
<dbReference type="EMBL" id="JACHIU010000001">
    <property type="protein sequence ID" value="MBB6474234.1"/>
    <property type="molecule type" value="Genomic_DNA"/>
</dbReference>
<dbReference type="SMART" id="SM00823">
    <property type="entry name" value="PKS_PP"/>
    <property type="match status" value="1"/>
</dbReference>
<dbReference type="Pfam" id="PF00501">
    <property type="entry name" value="AMP-binding"/>
    <property type="match status" value="1"/>
</dbReference>